<dbReference type="GO" id="GO:1990904">
    <property type="term" value="C:ribonucleoprotein complex"/>
    <property type="evidence" value="ECO:0007669"/>
    <property type="project" value="TreeGrafter"/>
</dbReference>
<evidence type="ECO:0000313" key="3">
    <source>
        <dbReference type="EMBL" id="CDH52144.1"/>
    </source>
</evidence>
<proteinExistence type="inferred from homology"/>
<dbReference type="GO" id="GO:0006364">
    <property type="term" value="P:rRNA processing"/>
    <property type="evidence" value="ECO:0007669"/>
    <property type="project" value="TreeGrafter"/>
</dbReference>
<dbReference type="STRING" id="1263082.A0A068RQ76"/>
<dbReference type="EMBL" id="CBTN010000012">
    <property type="protein sequence ID" value="CDH52144.1"/>
    <property type="molecule type" value="Genomic_DNA"/>
</dbReference>
<reference evidence="3" key="1">
    <citation type="submission" date="2013-08" db="EMBL/GenBank/DDBJ databases">
        <title>Gene expansion shapes genome architecture in the human pathogen Lichtheimia corymbifera: an evolutionary genomics analysis in the ancient terrestrial Mucorales (Mucoromycotina).</title>
        <authorList>
            <person name="Schwartze V.U."/>
            <person name="Winter S."/>
            <person name="Shelest E."/>
            <person name="Marcet-Houben M."/>
            <person name="Horn F."/>
            <person name="Wehner S."/>
            <person name="Hoffmann K."/>
            <person name="Riege K."/>
            <person name="Sammeth M."/>
            <person name="Nowrousian M."/>
            <person name="Valiante V."/>
            <person name="Linde J."/>
            <person name="Jacobsen I.D."/>
            <person name="Marz M."/>
            <person name="Brakhage A.A."/>
            <person name="Gabaldon T."/>
            <person name="Bocker S."/>
            <person name="Voigt K."/>
        </authorList>
    </citation>
    <scope>NUCLEOTIDE SEQUENCE [LARGE SCALE GENOMIC DNA]</scope>
    <source>
        <strain evidence="3">FSU 9682</strain>
    </source>
</reference>
<evidence type="ECO:0000313" key="4">
    <source>
        <dbReference type="Proteomes" id="UP000027586"/>
    </source>
</evidence>
<evidence type="ECO:0000256" key="1">
    <source>
        <dbReference type="ARBA" id="ARBA00008511"/>
    </source>
</evidence>
<feature type="domain" description="PIH1 N-terminal" evidence="2">
    <location>
        <begin position="73"/>
        <end position="220"/>
    </location>
</feature>
<protein>
    <recommendedName>
        <fullName evidence="2">PIH1 N-terminal domain-containing protein</fullName>
    </recommendedName>
</protein>
<name>A0A068RQ76_9FUNG</name>
<gene>
    <name evidence="3" type="ORF">LCOR_03659.1</name>
</gene>
<evidence type="ECO:0000259" key="2">
    <source>
        <dbReference type="Pfam" id="PF08190"/>
    </source>
</evidence>
<dbReference type="PANTHER" id="PTHR22997:SF0">
    <property type="entry name" value="PIH1 DOMAIN-CONTAINING PROTEIN 1"/>
    <property type="match status" value="1"/>
</dbReference>
<dbReference type="GO" id="GO:0005737">
    <property type="term" value="C:cytoplasm"/>
    <property type="evidence" value="ECO:0007669"/>
    <property type="project" value="TreeGrafter"/>
</dbReference>
<dbReference type="Proteomes" id="UP000027586">
    <property type="component" value="Unassembled WGS sequence"/>
</dbReference>
<dbReference type="VEuPathDB" id="FungiDB:LCOR_03659.1"/>
<dbReference type="AlphaFoldDB" id="A0A068RQ76"/>
<dbReference type="InterPro" id="IPR050734">
    <property type="entry name" value="PIH1/Kintoun_subfamily"/>
</dbReference>
<comment type="caution">
    <text evidence="3">The sequence shown here is derived from an EMBL/GenBank/DDBJ whole genome shotgun (WGS) entry which is preliminary data.</text>
</comment>
<keyword evidence="4" id="KW-1185">Reference proteome</keyword>
<dbReference type="OrthoDB" id="5135119at2759"/>
<dbReference type="InterPro" id="IPR012981">
    <property type="entry name" value="PIH1_N"/>
</dbReference>
<organism evidence="3 4">
    <name type="scientific">Lichtheimia corymbifera JMRC:FSU:9682</name>
    <dbReference type="NCBI Taxonomy" id="1263082"/>
    <lineage>
        <taxon>Eukaryota</taxon>
        <taxon>Fungi</taxon>
        <taxon>Fungi incertae sedis</taxon>
        <taxon>Mucoromycota</taxon>
        <taxon>Mucoromycotina</taxon>
        <taxon>Mucoromycetes</taxon>
        <taxon>Mucorales</taxon>
        <taxon>Lichtheimiaceae</taxon>
        <taxon>Lichtheimia</taxon>
    </lineage>
</organism>
<dbReference type="GO" id="GO:0000492">
    <property type="term" value="P:box C/D snoRNP assembly"/>
    <property type="evidence" value="ECO:0007669"/>
    <property type="project" value="TreeGrafter"/>
</dbReference>
<accession>A0A068RQ76</accession>
<dbReference type="PANTHER" id="PTHR22997">
    <property type="entry name" value="PIH1 DOMAIN-CONTAINING PROTEIN 1"/>
    <property type="match status" value="1"/>
</dbReference>
<dbReference type="Pfam" id="PF08190">
    <property type="entry name" value="PIH1"/>
    <property type="match status" value="1"/>
</dbReference>
<comment type="similarity">
    <text evidence="1">Belongs to the PIH1 family.</text>
</comment>
<dbReference type="GO" id="GO:0097255">
    <property type="term" value="C:R2TP complex"/>
    <property type="evidence" value="ECO:0007669"/>
    <property type="project" value="TreeGrafter"/>
</dbReference>
<sequence>MPTLEPLPDDAKSSPFILNNNVDANRDFDSLTKEEQDALLDHVAAEFAQDPKAMERLAAKFLQEAKRGDFRDVNVQPQPGYVCKTKIVKCSNKKYTSGTVVYINICYSDAIPAPPVMPESEIEKAFNADPTATYRVPVSLGQERTEHDNAGKPALIFDACINTQPYMRSERHLEFRLYILELCIELIEERISVELSREFTMPKTPSKGEIPARVLRLPKPALISAVRNQKKPNKEERSKPIISVDEARSMLKVVVPHMPALSSSSWSLDIEPTQLLLGGVGSNLVKIALPRPVKVDDTTNIATFYKKSLDLVIELALAPRKQYL</sequence>